<feature type="compositionally biased region" description="Low complexity" evidence="1">
    <location>
        <begin position="162"/>
        <end position="174"/>
    </location>
</feature>
<dbReference type="GO" id="GO:0016740">
    <property type="term" value="F:transferase activity"/>
    <property type="evidence" value="ECO:0007669"/>
    <property type="project" value="UniProtKB-KW"/>
</dbReference>
<accession>A0A6J4TIA7</accession>
<sequence>GRRGLLLRGQHGAARAAAAGARRARARAGGGAVRDRGARARQRVARRLGRRGARAPHGHRGHPARPAAREGGERLGGPPARPRPLRADAQRGLRAPARRDGRAARRAARPPARGRGRRDAAAPRRCGAALGVALPRPARCAADRAHAAPALRRPELREPGPRGRLGAVGGAARAHGGGALDRVARPGLLRLLRRGRLPQAPARRRLERPLRAAGARGPPRAALDGDRPDTADRRDGPQPRPLHAQAPHGGRRARGALADRVDLRGARARGARPARPRPAALPRARAGEPAPGPRRGAARGGGGVQPRARNL</sequence>
<protein>
    <submittedName>
        <fullName evidence="2">Glycosyl transferase, family 2</fullName>
    </submittedName>
</protein>
<name>A0A6J4TIA7_9ACTN</name>
<feature type="compositionally biased region" description="Low complexity" evidence="1">
    <location>
        <begin position="211"/>
        <end position="222"/>
    </location>
</feature>
<reference evidence="2" key="1">
    <citation type="submission" date="2020-02" db="EMBL/GenBank/DDBJ databases">
        <authorList>
            <person name="Meier V. D."/>
        </authorList>
    </citation>
    <scope>NUCLEOTIDE SEQUENCE</scope>
    <source>
        <strain evidence="2">AVDCRST_MAG30</strain>
    </source>
</reference>
<feature type="non-terminal residue" evidence="2">
    <location>
        <position position="311"/>
    </location>
</feature>
<feature type="compositionally biased region" description="Low complexity" evidence="1">
    <location>
        <begin position="276"/>
        <end position="295"/>
    </location>
</feature>
<feature type="compositionally biased region" description="Basic and acidic residues" evidence="1">
    <location>
        <begin position="145"/>
        <end position="161"/>
    </location>
</feature>
<feature type="compositionally biased region" description="Basic and acidic residues" evidence="1">
    <location>
        <begin position="223"/>
        <end position="237"/>
    </location>
</feature>
<organism evidence="2">
    <name type="scientific">uncultured Solirubrobacteraceae bacterium</name>
    <dbReference type="NCBI Taxonomy" id="1162706"/>
    <lineage>
        <taxon>Bacteria</taxon>
        <taxon>Bacillati</taxon>
        <taxon>Actinomycetota</taxon>
        <taxon>Thermoleophilia</taxon>
        <taxon>Solirubrobacterales</taxon>
        <taxon>Solirubrobacteraceae</taxon>
        <taxon>environmental samples</taxon>
    </lineage>
</organism>
<feature type="region of interest" description="Disordered" evidence="1">
    <location>
        <begin position="145"/>
        <end position="178"/>
    </location>
</feature>
<dbReference type="AlphaFoldDB" id="A0A6J4TIA7"/>
<feature type="non-terminal residue" evidence="2">
    <location>
        <position position="1"/>
    </location>
</feature>
<feature type="compositionally biased region" description="Basic residues" evidence="1">
    <location>
        <begin position="39"/>
        <end position="63"/>
    </location>
</feature>
<feature type="region of interest" description="Disordered" evidence="1">
    <location>
        <begin position="16"/>
        <end position="124"/>
    </location>
</feature>
<evidence type="ECO:0000313" key="2">
    <source>
        <dbReference type="EMBL" id="CAA9524042.1"/>
    </source>
</evidence>
<feature type="region of interest" description="Disordered" evidence="1">
    <location>
        <begin position="200"/>
        <end position="311"/>
    </location>
</feature>
<evidence type="ECO:0000256" key="1">
    <source>
        <dbReference type="SAM" id="MobiDB-lite"/>
    </source>
</evidence>
<keyword evidence="2" id="KW-0808">Transferase</keyword>
<gene>
    <name evidence="2" type="ORF">AVDCRST_MAG30-3232</name>
</gene>
<feature type="compositionally biased region" description="Basic and acidic residues" evidence="1">
    <location>
        <begin position="85"/>
        <end position="103"/>
    </location>
</feature>
<feature type="compositionally biased region" description="Basic residues" evidence="1">
    <location>
        <begin position="104"/>
        <end position="116"/>
    </location>
</feature>
<dbReference type="EMBL" id="CADCVS010000417">
    <property type="protein sequence ID" value="CAA9524042.1"/>
    <property type="molecule type" value="Genomic_DNA"/>
</dbReference>
<feature type="compositionally biased region" description="Basic residues" evidence="1">
    <location>
        <begin position="266"/>
        <end position="275"/>
    </location>
</feature>
<proteinExistence type="predicted"/>